<dbReference type="SUPFAM" id="SSF56672">
    <property type="entry name" value="DNA/RNA polymerases"/>
    <property type="match status" value="1"/>
</dbReference>
<dbReference type="InterPro" id="IPR043502">
    <property type="entry name" value="DNA/RNA_pol_sf"/>
</dbReference>
<reference evidence="3 4" key="1">
    <citation type="submission" date="2019-03" db="EMBL/GenBank/DDBJ databases">
        <title>Genomic Encyclopedia of Type Strains, Phase III (KMG-III): the genomes of soil and plant-associated and newly described type strains.</title>
        <authorList>
            <person name="Whitman W."/>
        </authorList>
    </citation>
    <scope>NUCLEOTIDE SEQUENCE [LARGE SCALE GENOMIC DNA]</scope>
    <source>
        <strain evidence="3 4">CECT 7378</strain>
    </source>
</reference>
<dbReference type="Proteomes" id="UP000294656">
    <property type="component" value="Unassembled WGS sequence"/>
</dbReference>
<evidence type="ECO:0000313" key="4">
    <source>
        <dbReference type="Proteomes" id="UP000294656"/>
    </source>
</evidence>
<dbReference type="InterPro" id="IPR050356">
    <property type="entry name" value="SulA_CellDiv_inhibitor"/>
</dbReference>
<feature type="domain" description="UmuC" evidence="2">
    <location>
        <begin position="28"/>
        <end position="139"/>
    </location>
</feature>
<dbReference type="GO" id="GO:0006281">
    <property type="term" value="P:DNA repair"/>
    <property type="evidence" value="ECO:0007669"/>
    <property type="project" value="InterPro"/>
</dbReference>
<dbReference type="Pfam" id="PF00817">
    <property type="entry name" value="IMS"/>
    <property type="match status" value="1"/>
</dbReference>
<gene>
    <name evidence="3" type="ORF">DFP79_2508</name>
</gene>
<keyword evidence="4" id="KW-1185">Reference proteome</keyword>
<dbReference type="InterPro" id="IPR001126">
    <property type="entry name" value="UmuC"/>
</dbReference>
<evidence type="ECO:0000256" key="1">
    <source>
        <dbReference type="ARBA" id="ARBA00022763"/>
    </source>
</evidence>
<dbReference type="CDD" id="cd03468">
    <property type="entry name" value="PolY_like"/>
    <property type="match status" value="1"/>
</dbReference>
<name>A0A4R6M7X7_9GAMM</name>
<dbReference type="OrthoDB" id="5298951at2"/>
<accession>A0A4R6M7X7</accession>
<dbReference type="EMBL" id="SNXC01000013">
    <property type="protein sequence ID" value="TDO96740.1"/>
    <property type="molecule type" value="Genomic_DNA"/>
</dbReference>
<sequence>MWMAFYFPQLSLEALDTNGCGNATALINRQKSKLILCNQQARATGLKEGMSLSLAYTLNPDLQLREKDARAEWEQLEILALCLNQFSATVCISPPRAILIEVATMLQYFGSVSEIENKARQALNTWSENYIIGFAKTGKLALWRALSKKPLLPDKQWQNLDEEVWIQDILIKHLDWSSKHIQRLQGMGFNTLNSLYRLPTSLLRRHLGVGLYTQFGQALGLIKEPLTPYHAPETFKRERLFEYEVESTLALLFPLKSIIQSMCLFLQRRRQWMYAFEITLTLAWSTNKAETSPVIRIQHDLGSDSAPLWLELTELKLTRLTLTAPVRSMRVDIVKMEQSEEESGDLFNNFQQQTRDQNLFISRLQARLGEQSIQTPKLTNEHLPEQAMRFLSVSLIEQKAKGGSSLRKLSRNNDLAHRPAWQTKKPEQITPNQFQILEGPERISSAWWLNNNAVHSSRRDYYIARWFDGRKAWVFRNDLGTWYLHGWFG</sequence>
<comment type="caution">
    <text evidence="3">The sequence shown here is derived from an EMBL/GenBank/DDBJ whole genome shotgun (WGS) entry which is preliminary data.</text>
</comment>
<dbReference type="AlphaFoldDB" id="A0A4R6M7X7"/>
<proteinExistence type="predicted"/>
<evidence type="ECO:0000259" key="2">
    <source>
        <dbReference type="Pfam" id="PF00817"/>
    </source>
</evidence>
<keyword evidence="1" id="KW-0227">DNA damage</keyword>
<dbReference type="PANTHER" id="PTHR35369">
    <property type="entry name" value="BLR3025 PROTEIN-RELATED"/>
    <property type="match status" value="1"/>
</dbReference>
<dbReference type="RefSeq" id="WP_133504248.1">
    <property type="nucleotide sequence ID" value="NZ_SNXC01000013.1"/>
</dbReference>
<evidence type="ECO:0000313" key="3">
    <source>
        <dbReference type="EMBL" id="TDO96740.1"/>
    </source>
</evidence>
<organism evidence="3 4">
    <name type="scientific">Marinomonas balearica</name>
    <dbReference type="NCBI Taxonomy" id="491947"/>
    <lineage>
        <taxon>Bacteria</taxon>
        <taxon>Pseudomonadati</taxon>
        <taxon>Pseudomonadota</taxon>
        <taxon>Gammaproteobacteria</taxon>
        <taxon>Oceanospirillales</taxon>
        <taxon>Oceanospirillaceae</taxon>
        <taxon>Marinomonas</taxon>
    </lineage>
</organism>
<protein>
    <submittedName>
        <fullName evidence="3">Protein ImuB</fullName>
    </submittedName>
</protein>
<dbReference type="PANTHER" id="PTHR35369:SF2">
    <property type="entry name" value="BLR3025 PROTEIN"/>
    <property type="match status" value="1"/>
</dbReference>